<dbReference type="EMBL" id="WSZM01000505">
    <property type="protein sequence ID" value="KAF4032189.1"/>
    <property type="molecule type" value="Genomic_DNA"/>
</dbReference>
<comment type="caution">
    <text evidence="2">The sequence shown here is derived from an EMBL/GenBank/DDBJ whole genome shotgun (WGS) entry which is preliminary data.</text>
</comment>
<gene>
    <name evidence="2" type="ORF">GN244_ATG15958</name>
    <name evidence="3" type="ORF">GN958_ATG20393</name>
</gene>
<organism evidence="2 4">
    <name type="scientific">Phytophthora infestans</name>
    <name type="common">Potato late blight agent</name>
    <name type="synonym">Botrytis infestans</name>
    <dbReference type="NCBI Taxonomy" id="4787"/>
    <lineage>
        <taxon>Eukaryota</taxon>
        <taxon>Sar</taxon>
        <taxon>Stramenopiles</taxon>
        <taxon>Oomycota</taxon>
        <taxon>Peronosporomycetes</taxon>
        <taxon>Peronosporales</taxon>
        <taxon>Peronosporaceae</taxon>
        <taxon>Phytophthora</taxon>
    </lineage>
</organism>
<proteinExistence type="predicted"/>
<sequence length="120" mass="12500">MSLSSVISEDGEATKNTKQRLQTLFSTSSSTTHETKDSNSEAIELGPPPSGPPAFTIGNSLMGGGIELQPAATNVNTHNFDWKLHRSVSSSGGDVATKGASRGLRAQLERTLAASQNGTN</sequence>
<dbReference type="Proteomes" id="UP000602510">
    <property type="component" value="Unassembled WGS sequence"/>
</dbReference>
<dbReference type="AlphaFoldDB" id="A0A833SUB0"/>
<dbReference type="EMBL" id="JAACNO010002840">
    <property type="protein sequence ID" value="KAF4130421.1"/>
    <property type="molecule type" value="Genomic_DNA"/>
</dbReference>
<evidence type="ECO:0000313" key="3">
    <source>
        <dbReference type="EMBL" id="KAF4130421.1"/>
    </source>
</evidence>
<protein>
    <submittedName>
        <fullName evidence="2">Uncharacterized protein</fullName>
    </submittedName>
</protein>
<feature type="compositionally biased region" description="Low complexity" evidence="1">
    <location>
        <begin position="23"/>
        <end position="32"/>
    </location>
</feature>
<evidence type="ECO:0000256" key="1">
    <source>
        <dbReference type="SAM" id="MobiDB-lite"/>
    </source>
</evidence>
<dbReference type="Proteomes" id="UP000704712">
    <property type="component" value="Unassembled WGS sequence"/>
</dbReference>
<accession>A0A833SUB0</accession>
<evidence type="ECO:0000313" key="4">
    <source>
        <dbReference type="Proteomes" id="UP000602510"/>
    </source>
</evidence>
<feature type="region of interest" description="Disordered" evidence="1">
    <location>
        <begin position="1"/>
        <end position="61"/>
    </location>
</feature>
<evidence type="ECO:0000313" key="2">
    <source>
        <dbReference type="EMBL" id="KAF4032189.1"/>
    </source>
</evidence>
<keyword evidence="4" id="KW-1185">Reference proteome</keyword>
<name>A0A833SUB0_PHYIN</name>
<reference evidence="2" key="1">
    <citation type="submission" date="2020-04" db="EMBL/GenBank/DDBJ databases">
        <title>Hybrid Assembly of Korean Phytophthora infestans isolates.</title>
        <authorList>
            <person name="Prokchorchik M."/>
            <person name="Lee Y."/>
            <person name="Seo J."/>
            <person name="Cho J.-H."/>
            <person name="Park Y.-E."/>
            <person name="Jang D.-C."/>
            <person name="Im J.-S."/>
            <person name="Choi J.-G."/>
            <person name="Park H.-J."/>
            <person name="Lee G.-B."/>
            <person name="Lee Y.-G."/>
            <person name="Hong S.-Y."/>
            <person name="Cho K."/>
            <person name="Sohn K.H."/>
        </authorList>
    </citation>
    <scope>NUCLEOTIDE SEQUENCE</scope>
    <source>
        <strain evidence="2">KR_1_A1</strain>
        <strain evidence="3">KR_2_A2</strain>
    </source>
</reference>